<dbReference type="PANTHER" id="PTHR41386">
    <property type="entry name" value="INTEGRAL MEMBRANE PROTEIN-RELATED"/>
    <property type="match status" value="1"/>
</dbReference>
<proteinExistence type="predicted"/>
<dbReference type="Pfam" id="PF06210">
    <property type="entry name" value="DUF1003"/>
    <property type="match status" value="1"/>
</dbReference>
<keyword evidence="1" id="KW-0812">Transmembrane</keyword>
<feature type="transmembrane region" description="Helical" evidence="1">
    <location>
        <begin position="148"/>
        <end position="171"/>
    </location>
</feature>
<sequence>MPIKNHKMAICQVCKSEKKLGEVMPASMVHGVIAEKIRKACPDWTSASFICITDLNRFRNEYLSEIIKQDKGELTEIESDVLRSLHEQELLSTNLNAAYDSQLTLGQRLADKIADFGGSWRFISIFAAVLFLWVTVNTTFFLKKPFDPYPYIFLNLVLSCLAAIQAPVIMMSQNRQEEKDRLRGEYDYKVNLKAELEIRHLHEKIDHLLNSQWQRLLEIQEMQTQLMEEIAEKRTQTK</sequence>
<gene>
    <name evidence="2" type="ORF">NBG4_370003</name>
</gene>
<reference evidence="3" key="1">
    <citation type="submission" date="2018-03" db="EMBL/GenBank/DDBJ databases">
        <authorList>
            <person name="Zecchin S."/>
        </authorList>
    </citation>
    <scope>NUCLEOTIDE SEQUENCE [LARGE SCALE GENOMIC DNA]</scope>
</reference>
<keyword evidence="1" id="KW-1133">Transmembrane helix</keyword>
<evidence type="ECO:0000313" key="3">
    <source>
        <dbReference type="Proteomes" id="UP000245125"/>
    </source>
</evidence>
<dbReference type="Proteomes" id="UP000245125">
    <property type="component" value="Unassembled WGS sequence"/>
</dbReference>
<organism evidence="2 3">
    <name type="scientific">Candidatus Sulfobium mesophilum</name>
    <dbReference type="NCBI Taxonomy" id="2016548"/>
    <lineage>
        <taxon>Bacteria</taxon>
        <taxon>Pseudomonadati</taxon>
        <taxon>Nitrospirota</taxon>
        <taxon>Nitrospiria</taxon>
        <taxon>Nitrospirales</taxon>
        <taxon>Nitrospiraceae</taxon>
        <taxon>Candidatus Sulfobium</taxon>
    </lineage>
</organism>
<evidence type="ECO:0000256" key="1">
    <source>
        <dbReference type="SAM" id="Phobius"/>
    </source>
</evidence>
<name>A0A2U3QHL4_9BACT</name>
<dbReference type="EMBL" id="OUUY01000083">
    <property type="protein sequence ID" value="SPQ00888.1"/>
    <property type="molecule type" value="Genomic_DNA"/>
</dbReference>
<evidence type="ECO:0008006" key="4">
    <source>
        <dbReference type="Google" id="ProtNLM"/>
    </source>
</evidence>
<keyword evidence="3" id="KW-1185">Reference proteome</keyword>
<evidence type="ECO:0000313" key="2">
    <source>
        <dbReference type="EMBL" id="SPQ00888.1"/>
    </source>
</evidence>
<keyword evidence="1" id="KW-0472">Membrane</keyword>
<dbReference type="InterPro" id="IPR010406">
    <property type="entry name" value="DUF1003"/>
</dbReference>
<feature type="transmembrane region" description="Helical" evidence="1">
    <location>
        <begin position="122"/>
        <end position="142"/>
    </location>
</feature>
<protein>
    <recommendedName>
        <fullName evidence="4">DUF1003 domain-containing protein</fullName>
    </recommendedName>
</protein>
<dbReference type="PANTHER" id="PTHR41386:SF1">
    <property type="entry name" value="MEMBRANE PROTEIN"/>
    <property type="match status" value="1"/>
</dbReference>
<accession>A0A2U3QHL4</accession>
<dbReference type="AlphaFoldDB" id="A0A2U3QHL4"/>